<dbReference type="PROSITE" id="PS00196">
    <property type="entry name" value="COPPER_BLUE"/>
    <property type="match status" value="1"/>
</dbReference>
<dbReference type="GO" id="GO:0046872">
    <property type="term" value="F:metal ion binding"/>
    <property type="evidence" value="ECO:0007669"/>
    <property type="project" value="UniProtKB-KW"/>
</dbReference>
<keyword evidence="9" id="KW-1185">Reference proteome</keyword>
<dbReference type="InterPro" id="IPR039391">
    <property type="entry name" value="Phytocyanin-like"/>
</dbReference>
<dbReference type="Pfam" id="PF02298">
    <property type="entry name" value="Cu_bind_like"/>
    <property type="match status" value="1"/>
</dbReference>
<feature type="domain" description="Phytocyanin" evidence="7">
    <location>
        <begin position="31"/>
        <end position="126"/>
    </location>
</feature>
<dbReference type="InterPro" id="IPR028871">
    <property type="entry name" value="BlueCu_1_BS"/>
</dbReference>
<feature type="chain" id="PRO_5005294552" description="Basic blue protein" evidence="6">
    <location>
        <begin position="31"/>
        <end position="126"/>
    </location>
</feature>
<sequence>MGQGNGSAKLSLFLGVGILCLLTLTNPTLGAIYTVGGAGGWAFNVNNWSTGKPFKAGDMLAFNYDKTTHNVVPVSKKGYDSCSSPRGAKVYQSGKDRIKLSKGPSYFICTLPGHCQSGMKIAINAA</sequence>
<keyword evidence="3" id="KW-1015">Disulfide bond</keyword>
<dbReference type="GO" id="GO:0009055">
    <property type="term" value="F:electron transfer activity"/>
    <property type="evidence" value="ECO:0007669"/>
    <property type="project" value="InterPro"/>
</dbReference>
<reference evidence="8 9" key="1">
    <citation type="journal article" date="2014" name="Nature">
        <title>The genome of the recently domesticated crop plant sugar beet (Beta vulgaris).</title>
        <authorList>
            <person name="Dohm J.C."/>
            <person name="Minoche A.E."/>
            <person name="Holtgrawe D."/>
            <person name="Capella-Gutierrez S."/>
            <person name="Zakrzewski F."/>
            <person name="Tafer H."/>
            <person name="Rupp O."/>
            <person name="Sorensen T.R."/>
            <person name="Stracke R."/>
            <person name="Reinhardt R."/>
            <person name="Goesmann A."/>
            <person name="Kraft T."/>
            <person name="Schulz B."/>
            <person name="Stadler P.F."/>
            <person name="Schmidt T."/>
            <person name="Gabaldon T."/>
            <person name="Lehrach H."/>
            <person name="Weisshaar B."/>
            <person name="Himmelbauer H."/>
        </authorList>
    </citation>
    <scope>NUCLEOTIDE SEQUENCE [LARGE SCALE GENOMIC DNA]</scope>
    <source>
        <tissue evidence="8">Taproot</tissue>
    </source>
</reference>
<evidence type="ECO:0000256" key="5">
    <source>
        <dbReference type="ARBA" id="ARBA00082491"/>
    </source>
</evidence>
<dbReference type="Proteomes" id="UP000035740">
    <property type="component" value="Unassembled WGS sequence"/>
</dbReference>
<evidence type="ECO:0000313" key="8">
    <source>
        <dbReference type="EMBL" id="KMS99508.1"/>
    </source>
</evidence>
<evidence type="ECO:0000259" key="7">
    <source>
        <dbReference type="PROSITE" id="PS51485"/>
    </source>
</evidence>
<organism evidence="8 9">
    <name type="scientific">Beta vulgaris subsp. vulgaris</name>
    <name type="common">Beet</name>
    <dbReference type="NCBI Taxonomy" id="3555"/>
    <lineage>
        <taxon>Eukaryota</taxon>
        <taxon>Viridiplantae</taxon>
        <taxon>Streptophyta</taxon>
        <taxon>Embryophyta</taxon>
        <taxon>Tracheophyta</taxon>
        <taxon>Spermatophyta</taxon>
        <taxon>Magnoliopsida</taxon>
        <taxon>eudicotyledons</taxon>
        <taxon>Gunneridae</taxon>
        <taxon>Pentapetalae</taxon>
        <taxon>Caryophyllales</taxon>
        <taxon>Chenopodiaceae</taxon>
        <taxon>Betoideae</taxon>
        <taxon>Beta</taxon>
    </lineage>
</organism>
<dbReference type="PANTHER" id="PTHR33021">
    <property type="entry name" value="BLUE COPPER PROTEIN"/>
    <property type="match status" value="1"/>
</dbReference>
<dbReference type="GO" id="GO:0005886">
    <property type="term" value="C:plasma membrane"/>
    <property type="evidence" value="ECO:0007669"/>
    <property type="project" value="TreeGrafter"/>
</dbReference>
<dbReference type="AlphaFoldDB" id="A0A0J8BHN3"/>
<dbReference type="Gramene" id="KMS99508">
    <property type="protein sequence ID" value="KMS99508"/>
    <property type="gene ID" value="BVRB_1g023170"/>
</dbReference>
<dbReference type="EMBL" id="KQ090216">
    <property type="protein sequence ID" value="KMS99508.1"/>
    <property type="molecule type" value="Genomic_DNA"/>
</dbReference>
<evidence type="ECO:0000313" key="9">
    <source>
        <dbReference type="Proteomes" id="UP000035740"/>
    </source>
</evidence>
<dbReference type="OrthoDB" id="1934652at2759"/>
<dbReference type="OMA" id="HSHMARA"/>
<evidence type="ECO:0000256" key="1">
    <source>
        <dbReference type="ARBA" id="ARBA00022723"/>
    </source>
</evidence>
<dbReference type="Gene3D" id="2.60.40.420">
    <property type="entry name" value="Cupredoxins - blue copper proteins"/>
    <property type="match status" value="1"/>
</dbReference>
<keyword evidence="1" id="KW-0479">Metal-binding</keyword>
<dbReference type="KEGG" id="bvg:104905907"/>
<dbReference type="PANTHER" id="PTHR33021:SF424">
    <property type="entry name" value="BASIC BLUE PROTEIN"/>
    <property type="match status" value="1"/>
</dbReference>
<dbReference type="InterPro" id="IPR008972">
    <property type="entry name" value="Cupredoxin"/>
</dbReference>
<keyword evidence="6" id="KW-0732">Signal</keyword>
<dbReference type="eggNOG" id="ENOG502S11U">
    <property type="taxonomic scope" value="Eukaryota"/>
</dbReference>
<evidence type="ECO:0000256" key="4">
    <source>
        <dbReference type="ARBA" id="ARBA00071970"/>
    </source>
</evidence>
<protein>
    <recommendedName>
        <fullName evidence="4">Basic blue protein</fullName>
    </recommendedName>
    <alternativeName>
        <fullName evidence="5">Plantacyanin</fullName>
    </alternativeName>
</protein>
<gene>
    <name evidence="8" type="ORF">BVRB_1g023170</name>
</gene>
<dbReference type="SUPFAM" id="SSF49503">
    <property type="entry name" value="Cupredoxins"/>
    <property type="match status" value="1"/>
</dbReference>
<evidence type="ECO:0000256" key="6">
    <source>
        <dbReference type="SAM" id="SignalP"/>
    </source>
</evidence>
<dbReference type="FunFam" id="2.60.40.420:FF:000013">
    <property type="entry name" value="basic blue protein-like"/>
    <property type="match status" value="1"/>
</dbReference>
<evidence type="ECO:0000256" key="3">
    <source>
        <dbReference type="ARBA" id="ARBA00023157"/>
    </source>
</evidence>
<dbReference type="InterPro" id="IPR041844">
    <property type="entry name" value="Plantacyanin"/>
</dbReference>
<evidence type="ECO:0000256" key="2">
    <source>
        <dbReference type="ARBA" id="ARBA00023008"/>
    </source>
</evidence>
<dbReference type="InterPro" id="IPR003245">
    <property type="entry name" value="Phytocyanin_dom"/>
</dbReference>
<accession>A0A0J8BHN3</accession>
<proteinExistence type="predicted"/>
<dbReference type="PROSITE" id="PS51485">
    <property type="entry name" value="PHYTOCYANIN"/>
    <property type="match status" value="1"/>
</dbReference>
<keyword evidence="2" id="KW-0186">Copper</keyword>
<feature type="signal peptide" evidence="6">
    <location>
        <begin position="1"/>
        <end position="30"/>
    </location>
</feature>
<name>A0A0J8BHN3_BETVV</name>
<dbReference type="CDD" id="cd11013">
    <property type="entry name" value="Plantacyanin"/>
    <property type="match status" value="1"/>
</dbReference>